<dbReference type="GeneID" id="20675545"/>
<dbReference type="Gene3D" id="3.50.50.60">
    <property type="entry name" value="FAD/NAD(P)-binding domain"/>
    <property type="match status" value="1"/>
</dbReference>
<dbReference type="KEGG" id="hir:HETIRDRAFT_443851"/>
<dbReference type="HOGENOM" id="CLU_009665_9_3_1"/>
<dbReference type="Proteomes" id="UP000030671">
    <property type="component" value="Unassembled WGS sequence"/>
</dbReference>
<accession>W4KKN6</accession>
<dbReference type="OrthoDB" id="10016252at2759"/>
<dbReference type="Pfam" id="PF01494">
    <property type="entry name" value="FAD_binding_3"/>
    <property type="match status" value="1"/>
</dbReference>
<keyword evidence="4" id="KW-0560">Oxidoreductase</keyword>
<evidence type="ECO:0000256" key="4">
    <source>
        <dbReference type="ARBA" id="ARBA00023002"/>
    </source>
</evidence>
<dbReference type="InParanoid" id="W4KKN6"/>
<organism evidence="7 8">
    <name type="scientific">Heterobasidion irregulare (strain TC 32-1)</name>
    <dbReference type="NCBI Taxonomy" id="747525"/>
    <lineage>
        <taxon>Eukaryota</taxon>
        <taxon>Fungi</taxon>
        <taxon>Dikarya</taxon>
        <taxon>Basidiomycota</taxon>
        <taxon>Agaricomycotina</taxon>
        <taxon>Agaricomycetes</taxon>
        <taxon>Russulales</taxon>
        <taxon>Bondarzewiaceae</taxon>
        <taxon>Heterobasidion</taxon>
        <taxon>Heterobasidion annosum species complex</taxon>
    </lineage>
</organism>
<feature type="domain" description="FAD-binding" evidence="5">
    <location>
        <begin position="9"/>
        <end position="364"/>
    </location>
</feature>
<dbReference type="SUPFAM" id="SSF51905">
    <property type="entry name" value="FAD/NAD(P)-binding domain"/>
    <property type="match status" value="1"/>
</dbReference>
<evidence type="ECO:0008006" key="9">
    <source>
        <dbReference type="Google" id="ProtNLM"/>
    </source>
</evidence>
<evidence type="ECO:0000313" key="7">
    <source>
        <dbReference type="EMBL" id="ETW86382.1"/>
    </source>
</evidence>
<dbReference type="InterPro" id="IPR002938">
    <property type="entry name" value="FAD-bd"/>
</dbReference>
<evidence type="ECO:0000256" key="2">
    <source>
        <dbReference type="ARBA" id="ARBA00022630"/>
    </source>
</evidence>
<dbReference type="EMBL" id="KI925455">
    <property type="protein sequence ID" value="ETW86382.1"/>
    <property type="molecule type" value="Genomic_DNA"/>
</dbReference>
<proteinExistence type="inferred from homology"/>
<reference evidence="7 8" key="1">
    <citation type="journal article" date="2012" name="New Phytol.">
        <title>Insight into trade-off between wood decay and parasitism from the genome of a fungal forest pathogen.</title>
        <authorList>
            <person name="Olson A."/>
            <person name="Aerts A."/>
            <person name="Asiegbu F."/>
            <person name="Belbahri L."/>
            <person name="Bouzid O."/>
            <person name="Broberg A."/>
            <person name="Canback B."/>
            <person name="Coutinho P.M."/>
            <person name="Cullen D."/>
            <person name="Dalman K."/>
            <person name="Deflorio G."/>
            <person name="van Diepen L.T."/>
            <person name="Dunand C."/>
            <person name="Duplessis S."/>
            <person name="Durling M."/>
            <person name="Gonthier P."/>
            <person name="Grimwood J."/>
            <person name="Fossdal C.G."/>
            <person name="Hansson D."/>
            <person name="Henrissat B."/>
            <person name="Hietala A."/>
            <person name="Himmelstrand K."/>
            <person name="Hoffmeister D."/>
            <person name="Hogberg N."/>
            <person name="James T.Y."/>
            <person name="Karlsson M."/>
            <person name="Kohler A."/>
            <person name="Kues U."/>
            <person name="Lee Y.H."/>
            <person name="Lin Y.C."/>
            <person name="Lind M."/>
            <person name="Lindquist E."/>
            <person name="Lombard V."/>
            <person name="Lucas S."/>
            <person name="Lunden K."/>
            <person name="Morin E."/>
            <person name="Murat C."/>
            <person name="Park J."/>
            <person name="Raffaello T."/>
            <person name="Rouze P."/>
            <person name="Salamov A."/>
            <person name="Schmutz J."/>
            <person name="Solheim H."/>
            <person name="Stahlberg J."/>
            <person name="Velez H."/>
            <person name="de Vries R.P."/>
            <person name="Wiebenga A."/>
            <person name="Woodward S."/>
            <person name="Yakovlev I."/>
            <person name="Garbelotto M."/>
            <person name="Martin F."/>
            <person name="Grigoriev I.V."/>
            <person name="Stenlid J."/>
        </authorList>
    </citation>
    <scope>NUCLEOTIDE SEQUENCE [LARGE SCALE GENOMIC DNA]</scope>
    <source>
        <strain evidence="7 8">TC 32-1</strain>
    </source>
</reference>
<dbReference type="SUPFAM" id="SSF54373">
    <property type="entry name" value="FAD-linked reductases, C-terminal domain"/>
    <property type="match status" value="1"/>
</dbReference>
<evidence type="ECO:0000259" key="5">
    <source>
        <dbReference type="Pfam" id="PF01494"/>
    </source>
</evidence>
<dbReference type="eggNOG" id="KOG3855">
    <property type="taxonomic scope" value="Eukaryota"/>
</dbReference>
<dbReference type="GO" id="GO:0071949">
    <property type="term" value="F:FAD binding"/>
    <property type="evidence" value="ECO:0007669"/>
    <property type="project" value="InterPro"/>
</dbReference>
<dbReference type="PANTHER" id="PTHR43004:SF4">
    <property type="entry name" value="FAD-BINDING DOMAIN-CONTAINING PROTEIN"/>
    <property type="match status" value="1"/>
</dbReference>
<keyword evidence="3" id="KW-0274">FAD</keyword>
<keyword evidence="2" id="KW-0285">Flavoprotein</keyword>
<dbReference type="AlphaFoldDB" id="W4KKN6"/>
<dbReference type="PRINTS" id="PR00420">
    <property type="entry name" value="RNGMNOXGNASE"/>
</dbReference>
<gene>
    <name evidence="7" type="ORF">HETIRDRAFT_443851</name>
</gene>
<dbReference type="Gene3D" id="3.40.30.20">
    <property type="match status" value="1"/>
</dbReference>
<keyword evidence="8" id="KW-1185">Reference proteome</keyword>
<feature type="domain" description="Phenol hydroxylase-like C-terminal dimerisation" evidence="6">
    <location>
        <begin position="416"/>
        <end position="665"/>
    </location>
</feature>
<evidence type="ECO:0000313" key="8">
    <source>
        <dbReference type="Proteomes" id="UP000030671"/>
    </source>
</evidence>
<dbReference type="InterPro" id="IPR036188">
    <property type="entry name" value="FAD/NAD-bd_sf"/>
</dbReference>
<dbReference type="InterPro" id="IPR012941">
    <property type="entry name" value="Phe_hydrox_C_dim_dom"/>
</dbReference>
<dbReference type="Pfam" id="PF07976">
    <property type="entry name" value="Phe_hydrox_dim"/>
    <property type="match status" value="1"/>
</dbReference>
<evidence type="ECO:0000256" key="1">
    <source>
        <dbReference type="ARBA" id="ARBA00007801"/>
    </source>
</evidence>
<dbReference type="InterPro" id="IPR036249">
    <property type="entry name" value="Thioredoxin-like_sf"/>
</dbReference>
<dbReference type="Gene3D" id="3.30.9.10">
    <property type="entry name" value="D-Amino Acid Oxidase, subunit A, domain 2"/>
    <property type="match status" value="1"/>
</dbReference>
<evidence type="ECO:0000256" key="3">
    <source>
        <dbReference type="ARBA" id="ARBA00022827"/>
    </source>
</evidence>
<evidence type="ECO:0000259" key="6">
    <source>
        <dbReference type="Pfam" id="PF07976"/>
    </source>
</evidence>
<dbReference type="GO" id="GO:0016709">
    <property type="term" value="F:oxidoreductase activity, acting on paired donors, with incorporation or reduction of molecular oxygen, NAD(P)H as one donor, and incorporation of one atom of oxygen"/>
    <property type="evidence" value="ECO:0007669"/>
    <property type="project" value="UniProtKB-ARBA"/>
</dbReference>
<comment type="similarity">
    <text evidence="1">Belongs to the PheA/TfdB FAD monooxygenase family.</text>
</comment>
<dbReference type="RefSeq" id="XP_009543124.1">
    <property type="nucleotide sequence ID" value="XM_009544829.1"/>
</dbReference>
<dbReference type="InterPro" id="IPR038220">
    <property type="entry name" value="PHOX_C_sf"/>
</dbReference>
<dbReference type="InterPro" id="IPR050641">
    <property type="entry name" value="RIFMO-like"/>
</dbReference>
<name>W4KKN6_HETIT</name>
<dbReference type="SUPFAM" id="SSF52833">
    <property type="entry name" value="Thioredoxin-like"/>
    <property type="match status" value="1"/>
</dbReference>
<dbReference type="PANTHER" id="PTHR43004">
    <property type="entry name" value="TRK SYSTEM POTASSIUM UPTAKE PROTEIN"/>
    <property type="match status" value="1"/>
</dbReference>
<protein>
    <recommendedName>
        <fullName evidence="9">FAD-binding domain-containing protein</fullName>
    </recommendedName>
</protein>
<sequence>MEADKHIHDVLIVGAGPSGLMTSVVLCRMGISPFVVDSGGRADPEWGRADVLHSRTLEVMESLGEPFEQIMKMSRPLNNHTFWVSDNGAVKRTINAPFYFKSIDFNVPQPQALRQGLLQEVLLRDAEKHDPAFHVHWGRKFVDMRYQADGKVLEVTLQDVETGKINVVLARYVIGADGAKSAVRAWAGKFGVQMEEHPTPDVYWVQDVVGIRSNFPDLERFSVIGSNDGIAVNIPREPIKNQRATRFALQLRNATRERSNHKFATTLNRILAPFTVEWDEVVWTTNYRVTQRLINEFVVDDRVFFLGDACHTHSPRGGLGANTSILEGHNLGWKIALVLKGIAQPNILSTYATERYAVAYDLIDMDRQLVKATAELSDPRLSLDDDFADSAAARNKRMQDLQILNSNYQSGTSIIYSPNLLVAKSPKQVETFNPDAPGTPIGGRTRPALMRRFSDASLVPVHTRFDGRFTIYLLVGDLERQGVVDALLILDDYITSSGSIFTRYAHDTRMEEISVNLRMPSTDSTTMAAADAPDTRQFYTYENDDMPQIDGGYGTRSHPVFRSMIITTTSDTRAFQLDSLMKRASPLDISTSRLLHPSRFFSDDCPALSPFAEGVLQHPVHAKWGVDQRVGATVIVRPDGHVGAYIEGYGIGAWKDVEKYFAQCLI</sequence>